<evidence type="ECO:0000259" key="2">
    <source>
        <dbReference type="Pfam" id="PF12682"/>
    </source>
</evidence>
<keyword evidence="4" id="KW-1185">Reference proteome</keyword>
<gene>
    <name evidence="3" type="ORF">J2S15_001145</name>
</gene>
<dbReference type="SUPFAM" id="SSF52218">
    <property type="entry name" value="Flavoproteins"/>
    <property type="match status" value="1"/>
</dbReference>
<dbReference type="NCBIfam" id="NF005389">
    <property type="entry name" value="PRK06934.1"/>
    <property type="match status" value="1"/>
</dbReference>
<evidence type="ECO:0000313" key="3">
    <source>
        <dbReference type="EMBL" id="MDQ0360414.1"/>
    </source>
</evidence>
<dbReference type="PROSITE" id="PS51257">
    <property type="entry name" value="PROKAR_LIPOPROTEIN"/>
    <property type="match status" value="1"/>
</dbReference>
<dbReference type="Proteomes" id="UP001230220">
    <property type="component" value="Unassembled WGS sequence"/>
</dbReference>
<dbReference type="EMBL" id="JAUSUR010000001">
    <property type="protein sequence ID" value="MDQ0360414.1"/>
    <property type="molecule type" value="Genomic_DNA"/>
</dbReference>
<accession>A0ABU0E0L2</accession>
<feature type="domain" description="Flavodoxin-like" evidence="2">
    <location>
        <begin position="79"/>
        <end position="222"/>
    </location>
</feature>
<name>A0ABU0E0L2_9FIRM</name>
<reference evidence="3 4" key="1">
    <citation type="submission" date="2023-07" db="EMBL/GenBank/DDBJ databases">
        <title>Genomic Encyclopedia of Type Strains, Phase IV (KMG-IV): sequencing the most valuable type-strain genomes for metagenomic binning, comparative biology and taxonomic classification.</title>
        <authorList>
            <person name="Goeker M."/>
        </authorList>
    </citation>
    <scope>NUCLEOTIDE SEQUENCE [LARGE SCALE GENOMIC DNA]</scope>
    <source>
        <strain evidence="3 4">DSM 16784</strain>
    </source>
</reference>
<dbReference type="PANTHER" id="PTHR39201:SF1">
    <property type="entry name" value="FLAVODOXIN-LIKE DOMAIN-CONTAINING PROTEIN"/>
    <property type="match status" value="1"/>
</dbReference>
<dbReference type="Pfam" id="PF12682">
    <property type="entry name" value="Flavodoxin_4"/>
    <property type="match status" value="1"/>
</dbReference>
<dbReference type="Gene3D" id="3.40.50.360">
    <property type="match status" value="1"/>
</dbReference>
<feature type="chain" id="PRO_5046313880" evidence="1">
    <location>
        <begin position="22"/>
        <end position="226"/>
    </location>
</feature>
<comment type="caution">
    <text evidence="3">The sequence shown here is derived from an EMBL/GenBank/DDBJ whole genome shotgun (WGS) entry which is preliminary data.</text>
</comment>
<organism evidence="3 4">
    <name type="scientific">Breznakia pachnodae</name>
    <dbReference type="NCBI Taxonomy" id="265178"/>
    <lineage>
        <taxon>Bacteria</taxon>
        <taxon>Bacillati</taxon>
        <taxon>Bacillota</taxon>
        <taxon>Erysipelotrichia</taxon>
        <taxon>Erysipelotrichales</taxon>
        <taxon>Erysipelotrichaceae</taxon>
        <taxon>Breznakia</taxon>
    </lineage>
</organism>
<feature type="signal peptide" evidence="1">
    <location>
        <begin position="1"/>
        <end position="21"/>
    </location>
</feature>
<keyword evidence="1" id="KW-0732">Signal</keyword>
<sequence>MKKIFTIILGCLLATSLVACNSTDDQEDTCNPKIVKEENNISDSGKILVVYFSMPETTDPNNMSEEEENSAIVVDGEVLGNTQYVAQVIHENTDSELFRIEPSVPYPTDHDTLVDQAANEQDENYRPEIKDTIQDFDQYDTIFVGYPNWWGDMPMILYSLFDDYDFSDKTIVPFNTHGGSGFSNTMETITELEPDATVITDGFTVSRDNVDTSEEDIIQWLKDLGF</sequence>
<evidence type="ECO:0000256" key="1">
    <source>
        <dbReference type="SAM" id="SignalP"/>
    </source>
</evidence>
<dbReference type="InterPro" id="IPR008254">
    <property type="entry name" value="Flavodoxin/NO_synth"/>
</dbReference>
<protein>
    <submittedName>
        <fullName evidence="3">Flavodoxin</fullName>
    </submittedName>
</protein>
<proteinExistence type="predicted"/>
<dbReference type="PANTHER" id="PTHR39201">
    <property type="entry name" value="EXPORTED PROTEIN-RELATED"/>
    <property type="match status" value="1"/>
</dbReference>
<evidence type="ECO:0000313" key="4">
    <source>
        <dbReference type="Proteomes" id="UP001230220"/>
    </source>
</evidence>
<dbReference type="InterPro" id="IPR029039">
    <property type="entry name" value="Flavoprotein-like_sf"/>
</dbReference>
<dbReference type="RefSeq" id="WP_307406295.1">
    <property type="nucleotide sequence ID" value="NZ_JAUSUR010000001.1"/>
</dbReference>